<dbReference type="Proteomes" id="UP000036410">
    <property type="component" value="Chromosome"/>
</dbReference>
<reference evidence="1 2" key="1">
    <citation type="submission" date="2015-01" db="EMBL/GenBank/DDBJ databases">
        <title>Genome sequence of bacillus megaterium Q3.</title>
        <authorList>
            <person name="Wang Y."/>
            <person name="Luo K."/>
            <person name="Bai L."/>
            <person name="Luo F."/>
        </authorList>
    </citation>
    <scope>NUCLEOTIDE SEQUENCE [LARGE SCALE GENOMIC DNA]</scope>
    <source>
        <strain evidence="1 2">Q3</strain>
    </source>
</reference>
<protein>
    <submittedName>
        <fullName evidence="1">Uncharacterized protein</fullName>
    </submittedName>
</protein>
<dbReference type="EMBL" id="CP010586">
    <property type="protein sequence ID" value="AKP76187.1"/>
    <property type="molecule type" value="Genomic_DNA"/>
</dbReference>
<gene>
    <name evidence="1" type="ORF">AS52_01222</name>
</gene>
<proteinExistence type="predicted"/>
<evidence type="ECO:0000313" key="2">
    <source>
        <dbReference type="Proteomes" id="UP000036410"/>
    </source>
</evidence>
<organism evidence="1 2">
    <name type="scientific">Priestia megaterium Q3</name>
    <dbReference type="NCBI Taxonomy" id="1452722"/>
    <lineage>
        <taxon>Bacteria</taxon>
        <taxon>Bacillati</taxon>
        <taxon>Bacillota</taxon>
        <taxon>Bacilli</taxon>
        <taxon>Bacillales</taxon>
        <taxon>Bacillaceae</taxon>
        <taxon>Priestia</taxon>
    </lineage>
</organism>
<dbReference type="AlphaFoldDB" id="A0A806TR03"/>
<name>A0A806TR03_PRIMG</name>
<sequence>MRTHYTTALITCQFYLSFSIKDINKTNTRRKLRVLRTYQDRLQDSLTVDFKLAANITSSSIDANSSCEAAATSSA</sequence>
<evidence type="ECO:0000313" key="1">
    <source>
        <dbReference type="EMBL" id="AKP76187.1"/>
    </source>
</evidence>
<accession>A0A806TR03</accession>